<evidence type="ECO:0000313" key="7">
    <source>
        <dbReference type="EMBL" id="TNV77431.1"/>
    </source>
</evidence>
<keyword evidence="8" id="KW-1185">Reference proteome</keyword>
<evidence type="ECO:0000256" key="6">
    <source>
        <dbReference type="ARBA" id="ARBA00023242"/>
    </source>
</evidence>
<dbReference type="Pfam" id="PF12251">
    <property type="entry name" value="SNAPC3"/>
    <property type="match status" value="1"/>
</dbReference>
<organism evidence="7 8">
    <name type="scientific">Halteria grandinella</name>
    <dbReference type="NCBI Taxonomy" id="5974"/>
    <lineage>
        <taxon>Eukaryota</taxon>
        <taxon>Sar</taxon>
        <taxon>Alveolata</taxon>
        <taxon>Ciliophora</taxon>
        <taxon>Intramacronucleata</taxon>
        <taxon>Spirotrichea</taxon>
        <taxon>Stichotrichia</taxon>
        <taxon>Sporadotrichida</taxon>
        <taxon>Halteriidae</taxon>
        <taxon>Halteria</taxon>
    </lineage>
</organism>
<dbReference type="PANTHER" id="PTHR13421:SF16">
    <property type="entry name" value="SNRNA-ACTIVATING PROTEIN COMPLEX SUBUNIT 3"/>
    <property type="match status" value="1"/>
</dbReference>
<sequence>MLGSRNLEPLMQTIDAQCIELDSYKRELMSLTSKQTFFQIEEKIICPKLLIPSLREALDDDYADQVHFEDINSIPLCDIPLKIGQPYLFRHNQCCDHIFLINELRLFDPSRDALLHDNQVLKIYQSRTVRAHCEICEEDFAIMTVMYDQKVQIEEKRVENAKRITLMCERCYELYGKEEQERGRIQTVKYYREAK</sequence>
<evidence type="ECO:0000256" key="1">
    <source>
        <dbReference type="ARBA" id="ARBA00004123"/>
    </source>
</evidence>
<dbReference type="GO" id="GO:0001046">
    <property type="term" value="F:core promoter sequence-specific DNA binding"/>
    <property type="evidence" value="ECO:0007669"/>
    <property type="project" value="TreeGrafter"/>
</dbReference>
<dbReference type="EMBL" id="RRYP01011923">
    <property type="protein sequence ID" value="TNV77431.1"/>
    <property type="molecule type" value="Genomic_DNA"/>
</dbReference>
<dbReference type="GO" id="GO:0042795">
    <property type="term" value="P:snRNA transcription by RNA polymerase II"/>
    <property type="evidence" value="ECO:0007669"/>
    <property type="project" value="TreeGrafter"/>
</dbReference>
<name>A0A8J8NLG8_HALGN</name>
<keyword evidence="3" id="KW-0805">Transcription regulation</keyword>
<keyword evidence="5" id="KW-0804">Transcription</keyword>
<keyword evidence="6" id="KW-0539">Nucleus</keyword>
<reference evidence="7" key="1">
    <citation type="submission" date="2019-06" db="EMBL/GenBank/DDBJ databases">
        <authorList>
            <person name="Zheng W."/>
        </authorList>
    </citation>
    <scope>NUCLEOTIDE SEQUENCE</scope>
    <source>
        <strain evidence="7">QDHG01</strain>
    </source>
</reference>
<evidence type="ECO:0000256" key="3">
    <source>
        <dbReference type="ARBA" id="ARBA00023015"/>
    </source>
</evidence>
<dbReference type="GO" id="GO:0019185">
    <property type="term" value="C:snRNA-activating protein complex"/>
    <property type="evidence" value="ECO:0007669"/>
    <property type="project" value="TreeGrafter"/>
</dbReference>
<dbReference type="GO" id="GO:0005634">
    <property type="term" value="C:nucleus"/>
    <property type="evidence" value="ECO:0007669"/>
    <property type="project" value="UniProtKB-SubCell"/>
</dbReference>
<dbReference type="GO" id="GO:0003681">
    <property type="term" value="F:bent DNA binding"/>
    <property type="evidence" value="ECO:0007669"/>
    <property type="project" value="TreeGrafter"/>
</dbReference>
<dbReference type="Proteomes" id="UP000785679">
    <property type="component" value="Unassembled WGS sequence"/>
</dbReference>
<dbReference type="OrthoDB" id="46583at2759"/>
<accession>A0A8J8NLG8</accession>
<gene>
    <name evidence="7" type="ORF">FGO68_gene13709</name>
</gene>
<dbReference type="GO" id="GO:0042796">
    <property type="term" value="P:snRNA transcription by RNA polymerase III"/>
    <property type="evidence" value="ECO:0007669"/>
    <property type="project" value="TreeGrafter"/>
</dbReference>
<evidence type="ECO:0000256" key="5">
    <source>
        <dbReference type="ARBA" id="ARBA00023163"/>
    </source>
</evidence>
<comment type="subcellular location">
    <subcellularLocation>
        <location evidence="1">Nucleus</location>
    </subcellularLocation>
</comment>
<protein>
    <submittedName>
        <fullName evidence="7">Uncharacterized protein</fullName>
    </submittedName>
</protein>
<proteinExistence type="inferred from homology"/>
<dbReference type="PANTHER" id="PTHR13421">
    <property type="entry name" value="SNRNA-ACTIVATING PROTEIN COMPLEX SUBUNIT 3"/>
    <property type="match status" value="1"/>
</dbReference>
<comment type="similarity">
    <text evidence="2">Belongs to the SNAPC3/SRD2 family.</text>
</comment>
<dbReference type="InterPro" id="IPR022042">
    <property type="entry name" value="snRNA-activating_su3"/>
</dbReference>
<dbReference type="GO" id="GO:0001006">
    <property type="term" value="F:RNA polymerase III type 3 promoter sequence-specific DNA binding"/>
    <property type="evidence" value="ECO:0007669"/>
    <property type="project" value="TreeGrafter"/>
</dbReference>
<dbReference type="GO" id="GO:0000978">
    <property type="term" value="F:RNA polymerase II cis-regulatory region sequence-specific DNA binding"/>
    <property type="evidence" value="ECO:0007669"/>
    <property type="project" value="TreeGrafter"/>
</dbReference>
<keyword evidence="4" id="KW-0238">DNA-binding</keyword>
<evidence type="ECO:0000256" key="4">
    <source>
        <dbReference type="ARBA" id="ARBA00023125"/>
    </source>
</evidence>
<evidence type="ECO:0000256" key="2">
    <source>
        <dbReference type="ARBA" id="ARBA00010410"/>
    </source>
</evidence>
<evidence type="ECO:0000313" key="8">
    <source>
        <dbReference type="Proteomes" id="UP000785679"/>
    </source>
</evidence>
<dbReference type="AlphaFoldDB" id="A0A8J8NLG8"/>
<comment type="caution">
    <text evidence="7">The sequence shown here is derived from an EMBL/GenBank/DDBJ whole genome shotgun (WGS) entry which is preliminary data.</text>
</comment>